<dbReference type="EMBL" id="JARKIF010000004">
    <property type="protein sequence ID" value="KAJ7641610.1"/>
    <property type="molecule type" value="Genomic_DNA"/>
</dbReference>
<reference evidence="3" key="1">
    <citation type="submission" date="2023-03" db="EMBL/GenBank/DDBJ databases">
        <title>Massive genome expansion in bonnet fungi (Mycena s.s.) driven by repeated elements and novel gene families across ecological guilds.</title>
        <authorList>
            <consortium name="Lawrence Berkeley National Laboratory"/>
            <person name="Harder C.B."/>
            <person name="Miyauchi S."/>
            <person name="Viragh M."/>
            <person name="Kuo A."/>
            <person name="Thoen E."/>
            <person name="Andreopoulos B."/>
            <person name="Lu D."/>
            <person name="Skrede I."/>
            <person name="Drula E."/>
            <person name="Henrissat B."/>
            <person name="Morin E."/>
            <person name="Kohler A."/>
            <person name="Barry K."/>
            <person name="LaButti K."/>
            <person name="Morin E."/>
            <person name="Salamov A."/>
            <person name="Lipzen A."/>
            <person name="Mereny Z."/>
            <person name="Hegedus B."/>
            <person name="Baldrian P."/>
            <person name="Stursova M."/>
            <person name="Weitz H."/>
            <person name="Taylor A."/>
            <person name="Grigoriev I.V."/>
            <person name="Nagy L.G."/>
            <person name="Martin F."/>
            <person name="Kauserud H."/>
        </authorList>
    </citation>
    <scope>NUCLEOTIDE SEQUENCE</scope>
    <source>
        <strain evidence="3">9284</strain>
    </source>
</reference>
<dbReference type="AlphaFoldDB" id="A0AAD7C873"/>
<comment type="caution">
    <text evidence="3">The sequence shown here is derived from an EMBL/GenBank/DDBJ whole genome shotgun (WGS) entry which is preliminary data.</text>
</comment>
<evidence type="ECO:0000313" key="3">
    <source>
        <dbReference type="EMBL" id="KAJ7641610.1"/>
    </source>
</evidence>
<keyword evidence="1" id="KW-0472">Membrane</keyword>
<dbReference type="Pfam" id="PF10615">
    <property type="entry name" value="DUF2470"/>
    <property type="match status" value="1"/>
</dbReference>
<dbReference type="Pfam" id="PF14934">
    <property type="entry name" value="TMEM254"/>
    <property type="match status" value="1"/>
</dbReference>
<keyword evidence="1" id="KW-0812">Transmembrane</keyword>
<keyword evidence="1" id="KW-1133">Transmembrane helix</keyword>
<accession>A0AAD7C873</accession>
<feature type="transmembrane region" description="Helical" evidence="1">
    <location>
        <begin position="180"/>
        <end position="198"/>
    </location>
</feature>
<dbReference type="PANTHER" id="PTHR37783">
    <property type="entry name" value="MEMBRANE PROTEIN, PUTATIVE (AFU_ORTHOLOGUE AFUA_1G04315)-RELATED"/>
    <property type="match status" value="1"/>
</dbReference>
<proteinExistence type="predicted"/>
<organism evidence="3 4">
    <name type="scientific">Roridomyces roridus</name>
    <dbReference type="NCBI Taxonomy" id="1738132"/>
    <lineage>
        <taxon>Eukaryota</taxon>
        <taxon>Fungi</taxon>
        <taxon>Dikarya</taxon>
        <taxon>Basidiomycota</taxon>
        <taxon>Agaricomycotina</taxon>
        <taxon>Agaricomycetes</taxon>
        <taxon>Agaricomycetidae</taxon>
        <taxon>Agaricales</taxon>
        <taxon>Marasmiineae</taxon>
        <taxon>Mycenaceae</taxon>
        <taxon>Roridomyces</taxon>
    </lineage>
</organism>
<dbReference type="InterPro" id="IPR028110">
    <property type="entry name" value="TMEM254"/>
</dbReference>
<dbReference type="InterPro" id="IPR019595">
    <property type="entry name" value="DUF2470"/>
</dbReference>
<name>A0AAD7C873_9AGAR</name>
<dbReference type="PANTHER" id="PTHR37783:SF1">
    <property type="entry name" value="MEMBRANE PROTEIN, PUTATIVE (AFU_ORTHOLOGUE AFUA_1G04315)-RELATED"/>
    <property type="match status" value="1"/>
</dbReference>
<gene>
    <name evidence="3" type="ORF">FB45DRAFT_900616</name>
</gene>
<evidence type="ECO:0000313" key="4">
    <source>
        <dbReference type="Proteomes" id="UP001221142"/>
    </source>
</evidence>
<dbReference type="InterPro" id="IPR037119">
    <property type="entry name" value="Haem_oxidase_HugZ-like_sf"/>
</dbReference>
<sequence length="217" mass="23907">MSDPVAEKSGFLKMYMSGHPDTLVAYAKWYGKVEEPITSAEMTAIDTKSMTLTCSLKDGNKKVVRVAIDPPLAGYDDVKPRLLEMKAISQEGLGMIKSPKISSFYFPPTGYAIAVVLFGLVPYFGFAPSEGSSPLLIPAEFVRSYISAKAFKILFGVVVGIHMLEGLYSLSLCRRHKASFSVTSAYFAATMVLGMPVWKDLRKRIQDVRINSVMKVE</sequence>
<evidence type="ECO:0000259" key="2">
    <source>
        <dbReference type="Pfam" id="PF10615"/>
    </source>
</evidence>
<protein>
    <recommendedName>
        <fullName evidence="2">DUF2470 domain-containing protein</fullName>
    </recommendedName>
</protein>
<dbReference type="Proteomes" id="UP001221142">
    <property type="component" value="Unassembled WGS sequence"/>
</dbReference>
<feature type="transmembrane region" description="Helical" evidence="1">
    <location>
        <begin position="104"/>
        <end position="126"/>
    </location>
</feature>
<feature type="transmembrane region" description="Helical" evidence="1">
    <location>
        <begin position="146"/>
        <end position="168"/>
    </location>
</feature>
<keyword evidence="4" id="KW-1185">Reference proteome</keyword>
<dbReference type="Gene3D" id="3.20.180.10">
    <property type="entry name" value="PNP-oxidase-like"/>
    <property type="match status" value="1"/>
</dbReference>
<feature type="domain" description="DUF2470" evidence="2">
    <location>
        <begin position="15"/>
        <end position="85"/>
    </location>
</feature>
<evidence type="ECO:0000256" key="1">
    <source>
        <dbReference type="SAM" id="Phobius"/>
    </source>
</evidence>